<dbReference type="InterPro" id="IPR001119">
    <property type="entry name" value="SLH_dom"/>
</dbReference>
<dbReference type="Gene3D" id="3.10.50.10">
    <property type="match status" value="1"/>
</dbReference>
<dbReference type="EMBL" id="RHHN01000089">
    <property type="protein sequence ID" value="RNB48128.1"/>
    <property type="molecule type" value="Genomic_DNA"/>
</dbReference>
<proteinExistence type="inferred from homology"/>
<comment type="similarity">
    <text evidence="4">Belongs to the glycosyl hydrolase 18 family.</text>
</comment>
<dbReference type="OrthoDB" id="9775889at2"/>
<evidence type="ECO:0000313" key="8">
    <source>
        <dbReference type="Proteomes" id="UP000276178"/>
    </source>
</evidence>
<feature type="domain" description="SLH" evidence="5">
    <location>
        <begin position="41"/>
        <end position="101"/>
    </location>
</feature>
<dbReference type="PROSITE" id="PS01095">
    <property type="entry name" value="GH18_1"/>
    <property type="match status" value="1"/>
</dbReference>
<comment type="caution">
    <text evidence="7">The sequence shown here is derived from an EMBL/GenBank/DDBJ whole genome shotgun (WGS) entry which is preliminary data.</text>
</comment>
<sequence>MVLPPYTGCMMKKQNIHIWLVSLAFLTYCLTLAVGVPASTASTNSLKDIANSYAKEQIRSLQKAGVIAGDENGYFHPTRPVTRAEFVAMLTRTLGIQPVAGNIAAYADVPKNSWAYGSVQAAAALGIANGISPTAFGPKRTISREEAAAFLVRALEQNVSAQATPAVQDAASVSGWAKASVAKAIQKKWLVGYQGSFRPQKALSREETAVILQRISDELKTQSAAAKPLISLGWQYQSTTDEFIAQVKKSGVNTLSPRWYFLQKDGTVSDLSDTALIHWAHANGKQVWPLFGNRFDSAATHAALADAAKRKAIVQKLSAYVDKYQLDGINVDFEGFSPADRNNFTLFIQELSAALHAKGAVVSVDIPPDTKTDWSEPYDFAKLAKSADYLVVMAYEEHWVGGPKAGSVASLPWLKKVIVDLLDKVPAQKLIVGLPLYTRDWYQAKGSLQSTDLTIPASYQLLSQYRASTVWDASIGQYRSTYQKQGVTHTIWLEESRSMGLKVQASLEWQIPGLAYWYVGSESTDMWTAIANAIKLKQVRAKLS</sequence>
<dbReference type="PANTHER" id="PTHR46066:SF2">
    <property type="entry name" value="CHITINASE DOMAIN-CONTAINING PROTEIN 1"/>
    <property type="match status" value="1"/>
</dbReference>
<dbReference type="AlphaFoldDB" id="A0A3M8AAE7"/>
<dbReference type="InterPro" id="IPR001223">
    <property type="entry name" value="Glyco_hydro18_cat"/>
</dbReference>
<accession>A0A3M8AAE7</accession>
<dbReference type="PANTHER" id="PTHR46066">
    <property type="entry name" value="CHITINASE DOMAIN-CONTAINING PROTEIN 1 FAMILY MEMBER"/>
    <property type="match status" value="1"/>
</dbReference>
<dbReference type="GO" id="GO:0005975">
    <property type="term" value="P:carbohydrate metabolic process"/>
    <property type="evidence" value="ECO:0007669"/>
    <property type="project" value="InterPro"/>
</dbReference>
<evidence type="ECO:0000259" key="6">
    <source>
        <dbReference type="PROSITE" id="PS51910"/>
    </source>
</evidence>
<dbReference type="SUPFAM" id="SSF51445">
    <property type="entry name" value="(Trans)glycosidases"/>
    <property type="match status" value="1"/>
</dbReference>
<dbReference type="InterPro" id="IPR029070">
    <property type="entry name" value="Chitinase_insertion_sf"/>
</dbReference>
<reference evidence="7 8" key="1">
    <citation type="submission" date="2018-10" db="EMBL/GenBank/DDBJ databases">
        <title>Phylogenomics of Brevibacillus.</title>
        <authorList>
            <person name="Dunlap C."/>
        </authorList>
    </citation>
    <scope>NUCLEOTIDE SEQUENCE [LARGE SCALE GENOMIC DNA]</scope>
    <source>
        <strain evidence="7 8">NRRL NRS 1219</strain>
    </source>
</reference>
<dbReference type="GO" id="GO:0004553">
    <property type="term" value="F:hydrolase activity, hydrolyzing O-glycosyl compounds"/>
    <property type="evidence" value="ECO:0007669"/>
    <property type="project" value="InterPro"/>
</dbReference>
<keyword evidence="1 3" id="KW-0378">Hydrolase</keyword>
<evidence type="ECO:0000256" key="4">
    <source>
        <dbReference type="RuleBase" id="RU004453"/>
    </source>
</evidence>
<dbReference type="Pfam" id="PF00395">
    <property type="entry name" value="SLH"/>
    <property type="match status" value="3"/>
</dbReference>
<evidence type="ECO:0000259" key="5">
    <source>
        <dbReference type="PROSITE" id="PS51272"/>
    </source>
</evidence>
<keyword evidence="2 3" id="KW-0326">Glycosidase</keyword>
<dbReference type="InterPro" id="IPR001579">
    <property type="entry name" value="Glyco_hydro_18_chit_AS"/>
</dbReference>
<dbReference type="Gene3D" id="3.20.20.80">
    <property type="entry name" value="Glycosidases"/>
    <property type="match status" value="1"/>
</dbReference>
<feature type="domain" description="SLH" evidence="5">
    <location>
        <begin position="102"/>
        <end position="165"/>
    </location>
</feature>
<dbReference type="PROSITE" id="PS51910">
    <property type="entry name" value="GH18_2"/>
    <property type="match status" value="1"/>
</dbReference>
<gene>
    <name evidence="7" type="ORF">EB820_23895</name>
</gene>
<name>A0A3M8AAE7_9BACL</name>
<feature type="domain" description="GH18" evidence="6">
    <location>
        <begin position="228"/>
        <end position="537"/>
    </location>
</feature>
<dbReference type="InterPro" id="IPR011583">
    <property type="entry name" value="Chitinase_II/V-like_cat"/>
</dbReference>
<feature type="domain" description="SLH" evidence="5">
    <location>
        <begin position="166"/>
        <end position="226"/>
    </location>
</feature>
<evidence type="ECO:0000256" key="2">
    <source>
        <dbReference type="ARBA" id="ARBA00023295"/>
    </source>
</evidence>
<dbReference type="SMART" id="SM00636">
    <property type="entry name" value="Glyco_18"/>
    <property type="match status" value="1"/>
</dbReference>
<dbReference type="PROSITE" id="PS51272">
    <property type="entry name" value="SLH"/>
    <property type="match status" value="3"/>
</dbReference>
<evidence type="ECO:0000313" key="7">
    <source>
        <dbReference type="EMBL" id="RNB48128.1"/>
    </source>
</evidence>
<organism evidence="7 8">
    <name type="scientific">Brevibacillus agri</name>
    <dbReference type="NCBI Taxonomy" id="51101"/>
    <lineage>
        <taxon>Bacteria</taxon>
        <taxon>Bacillati</taxon>
        <taxon>Bacillota</taxon>
        <taxon>Bacilli</taxon>
        <taxon>Bacillales</taxon>
        <taxon>Paenibacillaceae</taxon>
        <taxon>Brevibacillus</taxon>
    </lineage>
</organism>
<dbReference type="Pfam" id="PF00704">
    <property type="entry name" value="Glyco_hydro_18"/>
    <property type="match status" value="1"/>
</dbReference>
<dbReference type="GO" id="GO:0008061">
    <property type="term" value="F:chitin binding"/>
    <property type="evidence" value="ECO:0007669"/>
    <property type="project" value="InterPro"/>
</dbReference>
<evidence type="ECO:0000256" key="1">
    <source>
        <dbReference type="ARBA" id="ARBA00022801"/>
    </source>
</evidence>
<protein>
    <submittedName>
        <fullName evidence="7">Glycosyl hydrolase</fullName>
    </submittedName>
</protein>
<evidence type="ECO:0000256" key="3">
    <source>
        <dbReference type="RuleBase" id="RU000489"/>
    </source>
</evidence>
<dbReference type="Proteomes" id="UP000276178">
    <property type="component" value="Unassembled WGS sequence"/>
</dbReference>
<dbReference type="InterPro" id="IPR017853">
    <property type="entry name" value="GH"/>
</dbReference>